<evidence type="ECO:0000313" key="7">
    <source>
        <dbReference type="EMBL" id="MBD7911139.1"/>
    </source>
</evidence>
<evidence type="ECO:0000313" key="8">
    <source>
        <dbReference type="Proteomes" id="UP000627781"/>
    </source>
</evidence>
<comment type="caution">
    <text evidence="7">The sequence shown here is derived from an EMBL/GenBank/DDBJ whole genome shotgun (WGS) entry which is preliminary data.</text>
</comment>
<keyword evidence="2" id="KW-0479">Metal-binding</keyword>
<dbReference type="Gene3D" id="3.30.1490.330">
    <property type="match status" value="1"/>
</dbReference>
<keyword evidence="8" id="KW-1185">Reference proteome</keyword>
<keyword evidence="3" id="KW-0547">Nucleotide-binding</keyword>
<feature type="domain" description="Glutathionylspermidine synthase pre-ATP-grasp-like" evidence="6">
    <location>
        <begin position="445"/>
        <end position="807"/>
    </location>
</feature>
<evidence type="ECO:0000256" key="2">
    <source>
        <dbReference type="ARBA" id="ARBA00022723"/>
    </source>
</evidence>
<dbReference type="EMBL" id="JACSRA010000009">
    <property type="protein sequence ID" value="MBD7911139.1"/>
    <property type="molecule type" value="Genomic_DNA"/>
</dbReference>
<proteinExistence type="predicted"/>
<dbReference type="SUPFAM" id="SSF56059">
    <property type="entry name" value="Glutathione synthetase ATP-binding domain-like"/>
    <property type="match status" value="2"/>
</dbReference>
<evidence type="ECO:0000256" key="1">
    <source>
        <dbReference type="ARBA" id="ARBA00022598"/>
    </source>
</evidence>
<reference evidence="7 8" key="1">
    <citation type="submission" date="2020-08" db="EMBL/GenBank/DDBJ databases">
        <title>A Genomic Blueprint of the Chicken Gut Microbiome.</title>
        <authorList>
            <person name="Gilroy R."/>
            <person name="Ravi A."/>
            <person name="Getino M."/>
            <person name="Pursley I."/>
            <person name="Horton D.L."/>
            <person name="Alikhan N.-F."/>
            <person name="Baker D."/>
            <person name="Gharbi K."/>
            <person name="Hall N."/>
            <person name="Watson M."/>
            <person name="Adriaenssens E.M."/>
            <person name="Foster-Nyarko E."/>
            <person name="Jarju S."/>
            <person name="Secka A."/>
            <person name="Antonio M."/>
            <person name="Oren A."/>
            <person name="Chaudhuri R."/>
            <person name="La Ragione R.M."/>
            <person name="Hildebrand F."/>
            <person name="Pallen M.J."/>
        </authorList>
    </citation>
    <scope>NUCLEOTIDE SEQUENCE [LARGE SCALE GENOMIC DNA]</scope>
    <source>
        <strain evidence="7 8">Sa3CVN1</strain>
    </source>
</reference>
<sequence>MDNKFINELLFKYHMVHSTRNHDIFTKEPFYLEDKYHNIFNETSTKINNLVNRIIEGINGEFNDLVPYIPEFPYKEEILALKNPLAPLLWTRYDGFVKDDGSGVFYSELNYDKPCAQREIMVMESLVNSKENINIGFIEKLKNNFYSICNDYFKDKDKLTIALLSSSSRAEETHLMMLFKELFQNENFKFVICNNTNFQYIDNSIYSFEKKIDVILRLYPTEYFKEVSCFSEMLRLFENGKLLLLNDPRVIIGQCKNLYSYLWKLVKEKDSRLSESEVDVINKSLPYTELLNIDNIQKAVEDKDRWVIKPVYGRYSIDVFIGELYSQEEWKQCIDYVIEALKSGKSFILQKFCKIREDMAPYSNGIFTKRVEAFANLGIFISIKDYIGTCVRFNPSYLTEEENTWITPILNKKECFKTINTNIDYRKFTSSLIRFGFCGSYCRISEYIKTSPLVLNKSKYEELKSLTNEIALIFKKVQSFVGDNISIYKDAFNLEYLEKVIKNSNTEELCLLGRMDWILDTNGVWKVLEINSETPAGICETMYISEELLKEVKISNLQNINSEFKEKVLKQVNKMIDEYSKVKRIEKIAIVGSLYYEDWYTINTIKNILSELNGITITLGNIYDLKVSEKGEVSLYGEKVDAIFRYYPLDWLEYKETEDLARLKYALESNNVISLNNTSSIISQNKMFFALIYELLKFNFFNEKEALLIEKHIPYTTLEASEMRTNDFVVKPILSREGKGITLSRNIINIDEFNEGYIFQEYIFSETSDNRYPVFGTYLCGTEFAGIYTRVGTEITDVNCMYTPTYVEMEDGEI</sequence>
<protein>
    <submittedName>
        <fullName evidence="7">Glutathionylspermidine synthase family protein</fullName>
    </submittedName>
</protein>
<accession>A0ABR8PSQ6</accession>
<evidence type="ECO:0000259" key="6">
    <source>
        <dbReference type="Pfam" id="PF03738"/>
    </source>
</evidence>
<evidence type="ECO:0000256" key="4">
    <source>
        <dbReference type="ARBA" id="ARBA00022840"/>
    </source>
</evidence>
<gene>
    <name evidence="7" type="ORF">H9661_07200</name>
</gene>
<dbReference type="Pfam" id="PF03738">
    <property type="entry name" value="GSP_synth"/>
    <property type="match status" value="1"/>
</dbReference>
<dbReference type="InterPro" id="IPR005494">
    <property type="entry name" value="GSPS_pre-ATP-grasp-like_dom"/>
</dbReference>
<keyword evidence="4" id="KW-0067">ATP-binding</keyword>
<keyword evidence="5" id="KW-0460">Magnesium</keyword>
<dbReference type="RefSeq" id="WP_191768009.1">
    <property type="nucleotide sequence ID" value="NZ_JACSRA010000009.1"/>
</dbReference>
<name>A0ABR8PSQ6_9CLOT</name>
<evidence type="ECO:0000256" key="3">
    <source>
        <dbReference type="ARBA" id="ARBA00022741"/>
    </source>
</evidence>
<dbReference type="Proteomes" id="UP000627781">
    <property type="component" value="Unassembled WGS sequence"/>
</dbReference>
<evidence type="ECO:0000256" key="5">
    <source>
        <dbReference type="ARBA" id="ARBA00022842"/>
    </source>
</evidence>
<organism evidence="7 8">
    <name type="scientific">Clostridium cibarium</name>
    <dbReference type="NCBI Taxonomy" id="2762247"/>
    <lineage>
        <taxon>Bacteria</taxon>
        <taxon>Bacillati</taxon>
        <taxon>Bacillota</taxon>
        <taxon>Clostridia</taxon>
        <taxon>Eubacteriales</taxon>
        <taxon>Clostridiaceae</taxon>
        <taxon>Clostridium</taxon>
    </lineage>
</organism>
<keyword evidence="1" id="KW-0436">Ligase</keyword>